<dbReference type="InterPro" id="IPR006656">
    <property type="entry name" value="Mopterin_OxRdtase"/>
</dbReference>
<dbReference type="Pfam" id="PF00384">
    <property type="entry name" value="Molybdopterin"/>
    <property type="match status" value="1"/>
</dbReference>
<evidence type="ECO:0000256" key="3">
    <source>
        <dbReference type="ARBA" id="ARBA00023004"/>
    </source>
</evidence>
<gene>
    <name evidence="6" type="ORF">NLK58_13620</name>
</gene>
<dbReference type="EMBL" id="CP101118">
    <property type="protein sequence ID" value="WZF87381.1"/>
    <property type="molecule type" value="Genomic_DNA"/>
</dbReference>
<evidence type="ECO:0000313" key="6">
    <source>
        <dbReference type="EMBL" id="WZF87381.1"/>
    </source>
</evidence>
<dbReference type="CDD" id="cd02762">
    <property type="entry name" value="MopB_1"/>
    <property type="match status" value="1"/>
</dbReference>
<dbReference type="Gene3D" id="2.20.25.90">
    <property type="entry name" value="ADC-like domains"/>
    <property type="match status" value="1"/>
</dbReference>
<accession>A0ABZ2VYN5</accession>
<proteinExistence type="inferred from homology"/>
<keyword evidence="2" id="KW-0479">Metal-binding</keyword>
<dbReference type="PANTHER" id="PTHR43742:SF2">
    <property type="entry name" value="ASSIMILATORY NITRATE REDUCTASE CATALYTIC SUBUNIT"/>
    <property type="match status" value="1"/>
</dbReference>
<sequence length="702" mass="77296">MSETQTHYRTCNICEAMCGLEIKHRGNEILSIKGDHDDPFSRGHICPKAVALQDFYNDKDRLKTPIRRTADGWQAISWDEAFEEIAARFRGIQEEHGQDAVGVYLGNPNAHNFGNAIMLPRFFKTLGTNNRYSSASADQLPHHVASNYMLGAGMLIPIPDIDHTDFMLIIGANPIVSNGSLMTAPGVGKRLKAIQQRGGKVVVVDPRRTETARKADQHLFIRPETDALFMLALVHTLFDEQLVTLGHLEPRIDGLDQLAGAVQPYSPETVAEACGMSATAIRGLAREMAAAKSAVCYSRMGASTQSFGGLCQWLNNVLNLLTGNFDRRGGAMFPQPAFDLVRDKKGKPSSYGRYESRVRKLPYFNNEFPVATLADEILMPGDGQIRAMITIAGNPVLSAPGGARLEEAFEALDFMVSVDIYLNETTRHADIILPATTGLEVPHFDVFFNSFAVRNTAKFSEPMFEKTPDQKHDWEILRDLTLHLTGLKDDGVTPEAMLDLGLRHGAYGKQGMSLEKLKANPHGLDLGPLQPCLEQRIQTGDGMIRIATWLYLDDLKRLDASGLLQVDQSNDYPFAMISRRLPRSHNTWTQNSHRLVKGKNPCTVQINDADARKLGLQDGQMVSVSSVTGTIQLPVEIDDDMFEGVISIPQGWGHNRDNTGMSIAESQPGVSMNDVTDSQRIDALTGNAAFNGTRVAVQAVRS</sequence>
<feature type="domain" description="4Fe-4S Mo/W bis-MGD-type" evidence="5">
    <location>
        <begin position="4"/>
        <end position="60"/>
    </location>
</feature>
<dbReference type="SUPFAM" id="SSF53706">
    <property type="entry name" value="Formate dehydrogenase/DMSO reductase, domains 1-3"/>
    <property type="match status" value="1"/>
</dbReference>
<dbReference type="PANTHER" id="PTHR43742">
    <property type="entry name" value="TRIMETHYLAMINE-N-OXIDE REDUCTASE"/>
    <property type="match status" value="1"/>
</dbReference>
<name>A0ABZ2VYN5_9GAMM</name>
<dbReference type="InterPro" id="IPR006657">
    <property type="entry name" value="MoPterin_dinucl-bd_dom"/>
</dbReference>
<organism evidence="6 7">
    <name type="scientific">Marinobacter metalliresistant</name>
    <dbReference type="NCBI Taxonomy" id="2961995"/>
    <lineage>
        <taxon>Bacteria</taxon>
        <taxon>Pseudomonadati</taxon>
        <taxon>Pseudomonadota</taxon>
        <taxon>Gammaproteobacteria</taxon>
        <taxon>Pseudomonadales</taxon>
        <taxon>Marinobacteraceae</taxon>
        <taxon>Marinobacter</taxon>
    </lineage>
</organism>
<evidence type="ECO:0000256" key="2">
    <source>
        <dbReference type="ARBA" id="ARBA00022723"/>
    </source>
</evidence>
<evidence type="ECO:0000259" key="5">
    <source>
        <dbReference type="PROSITE" id="PS51669"/>
    </source>
</evidence>
<dbReference type="Pfam" id="PF01568">
    <property type="entry name" value="Molydop_binding"/>
    <property type="match status" value="1"/>
</dbReference>
<keyword evidence="7" id="KW-1185">Reference proteome</keyword>
<dbReference type="Gene3D" id="3.40.228.10">
    <property type="entry name" value="Dimethylsulfoxide Reductase, domain 2"/>
    <property type="match status" value="1"/>
</dbReference>
<protein>
    <submittedName>
        <fullName evidence="6">Molybdopterin-dependent oxidoreductase</fullName>
    </submittedName>
</protein>
<evidence type="ECO:0000256" key="4">
    <source>
        <dbReference type="ARBA" id="ARBA00023014"/>
    </source>
</evidence>
<dbReference type="PROSITE" id="PS51669">
    <property type="entry name" value="4FE4S_MOW_BIS_MGD"/>
    <property type="match status" value="1"/>
</dbReference>
<comment type="similarity">
    <text evidence="1">Belongs to the prokaryotic molybdopterin-containing oxidoreductase family.</text>
</comment>
<dbReference type="RefSeq" id="WP_341580996.1">
    <property type="nucleotide sequence ID" value="NZ_CP101118.1"/>
</dbReference>
<reference evidence="6 7" key="1">
    <citation type="submission" date="2022-07" db="EMBL/GenBank/DDBJ databases">
        <title>A copper resistant bacterium isolated from sediment samples of deep sea hydrothermal areas.</title>
        <authorList>
            <person name="Zeng X."/>
        </authorList>
    </citation>
    <scope>NUCLEOTIDE SEQUENCE [LARGE SCALE GENOMIC DNA]</scope>
    <source>
        <strain evidence="7">CuT 6</strain>
    </source>
</reference>
<evidence type="ECO:0000313" key="7">
    <source>
        <dbReference type="Proteomes" id="UP001475781"/>
    </source>
</evidence>
<dbReference type="InterPro" id="IPR050612">
    <property type="entry name" value="Prok_Mopterin_Oxidored"/>
</dbReference>
<dbReference type="Proteomes" id="UP001475781">
    <property type="component" value="Chromosome"/>
</dbReference>
<dbReference type="InterPro" id="IPR006963">
    <property type="entry name" value="Mopterin_OxRdtase_4Fe-4S_dom"/>
</dbReference>
<dbReference type="Pfam" id="PF04879">
    <property type="entry name" value="Molybdop_Fe4S4"/>
    <property type="match status" value="1"/>
</dbReference>
<dbReference type="Gene3D" id="3.40.50.740">
    <property type="match status" value="1"/>
</dbReference>
<dbReference type="Gene3D" id="2.40.40.20">
    <property type="match status" value="1"/>
</dbReference>
<dbReference type="SMART" id="SM00926">
    <property type="entry name" value="Molybdop_Fe4S4"/>
    <property type="match status" value="1"/>
</dbReference>
<keyword evidence="3" id="KW-0408">Iron</keyword>
<keyword evidence="4" id="KW-0411">Iron-sulfur</keyword>
<evidence type="ECO:0000256" key="1">
    <source>
        <dbReference type="ARBA" id="ARBA00010312"/>
    </source>
</evidence>